<dbReference type="EMBL" id="CM001219">
    <property type="protein sequence ID" value="KEH34346.1"/>
    <property type="molecule type" value="Genomic_DNA"/>
</dbReference>
<evidence type="ECO:0000313" key="2">
    <source>
        <dbReference type="EnsemblPlants" id="KEH34346"/>
    </source>
</evidence>
<dbReference type="AlphaFoldDB" id="A0A072UY70"/>
<reference evidence="1 3" key="1">
    <citation type="journal article" date="2011" name="Nature">
        <title>The Medicago genome provides insight into the evolution of rhizobial symbioses.</title>
        <authorList>
            <person name="Young N.D."/>
            <person name="Debelle F."/>
            <person name="Oldroyd G.E."/>
            <person name="Geurts R."/>
            <person name="Cannon S.B."/>
            <person name="Udvardi M.K."/>
            <person name="Benedito V.A."/>
            <person name="Mayer K.F."/>
            <person name="Gouzy J."/>
            <person name="Schoof H."/>
            <person name="Van de Peer Y."/>
            <person name="Proost S."/>
            <person name="Cook D.R."/>
            <person name="Meyers B.C."/>
            <person name="Spannagl M."/>
            <person name="Cheung F."/>
            <person name="De Mita S."/>
            <person name="Krishnakumar V."/>
            <person name="Gundlach H."/>
            <person name="Zhou S."/>
            <person name="Mudge J."/>
            <person name="Bharti A.K."/>
            <person name="Murray J.D."/>
            <person name="Naoumkina M.A."/>
            <person name="Rosen B."/>
            <person name="Silverstein K.A."/>
            <person name="Tang H."/>
            <person name="Rombauts S."/>
            <person name="Zhao P.X."/>
            <person name="Zhou P."/>
            <person name="Barbe V."/>
            <person name="Bardou P."/>
            <person name="Bechner M."/>
            <person name="Bellec A."/>
            <person name="Berger A."/>
            <person name="Berges H."/>
            <person name="Bidwell S."/>
            <person name="Bisseling T."/>
            <person name="Choisne N."/>
            <person name="Couloux A."/>
            <person name="Denny R."/>
            <person name="Deshpande S."/>
            <person name="Dai X."/>
            <person name="Doyle J.J."/>
            <person name="Dudez A.M."/>
            <person name="Farmer A.D."/>
            <person name="Fouteau S."/>
            <person name="Franken C."/>
            <person name="Gibelin C."/>
            <person name="Gish J."/>
            <person name="Goldstein S."/>
            <person name="Gonzalez A.J."/>
            <person name="Green P.J."/>
            <person name="Hallab A."/>
            <person name="Hartog M."/>
            <person name="Hua A."/>
            <person name="Humphray S.J."/>
            <person name="Jeong D.H."/>
            <person name="Jing Y."/>
            <person name="Jocker A."/>
            <person name="Kenton S.M."/>
            <person name="Kim D.J."/>
            <person name="Klee K."/>
            <person name="Lai H."/>
            <person name="Lang C."/>
            <person name="Lin S."/>
            <person name="Macmil S.L."/>
            <person name="Magdelenat G."/>
            <person name="Matthews L."/>
            <person name="McCorrison J."/>
            <person name="Monaghan E.L."/>
            <person name="Mun J.H."/>
            <person name="Najar F.Z."/>
            <person name="Nicholson C."/>
            <person name="Noirot C."/>
            <person name="O'Bleness M."/>
            <person name="Paule C.R."/>
            <person name="Poulain J."/>
            <person name="Prion F."/>
            <person name="Qin B."/>
            <person name="Qu C."/>
            <person name="Retzel E.F."/>
            <person name="Riddle C."/>
            <person name="Sallet E."/>
            <person name="Samain S."/>
            <person name="Samson N."/>
            <person name="Sanders I."/>
            <person name="Saurat O."/>
            <person name="Scarpelli C."/>
            <person name="Schiex T."/>
            <person name="Segurens B."/>
            <person name="Severin A.J."/>
            <person name="Sherrier D.J."/>
            <person name="Shi R."/>
            <person name="Sims S."/>
            <person name="Singer S.R."/>
            <person name="Sinharoy S."/>
            <person name="Sterck L."/>
            <person name="Viollet A."/>
            <person name="Wang B.B."/>
            <person name="Wang K."/>
            <person name="Wang M."/>
            <person name="Wang X."/>
            <person name="Warfsmann J."/>
            <person name="Weissenbach J."/>
            <person name="White D.D."/>
            <person name="White J.D."/>
            <person name="Wiley G.B."/>
            <person name="Wincker P."/>
            <person name="Xing Y."/>
            <person name="Yang L."/>
            <person name="Yao Z."/>
            <person name="Ying F."/>
            <person name="Zhai J."/>
            <person name="Zhou L."/>
            <person name="Zuber A."/>
            <person name="Denarie J."/>
            <person name="Dixon R.A."/>
            <person name="May G.D."/>
            <person name="Schwartz D.C."/>
            <person name="Rogers J."/>
            <person name="Quetier F."/>
            <person name="Town C.D."/>
            <person name="Roe B.A."/>
        </authorList>
    </citation>
    <scope>NUCLEOTIDE SEQUENCE [LARGE SCALE GENOMIC DNA]</scope>
    <source>
        <strain evidence="1">A17</strain>
        <strain evidence="2 3">cv. Jemalong A17</strain>
    </source>
</reference>
<name>A0A072UY70_MEDTR</name>
<dbReference type="SUPFAM" id="SSF54928">
    <property type="entry name" value="RNA-binding domain, RBD"/>
    <property type="match status" value="1"/>
</dbReference>
<proteinExistence type="predicted"/>
<reference evidence="2" key="3">
    <citation type="submission" date="2015-04" db="UniProtKB">
        <authorList>
            <consortium name="EnsemblPlants"/>
        </authorList>
    </citation>
    <scope>IDENTIFICATION</scope>
    <source>
        <strain evidence="2">cv. Jemalong A17</strain>
    </source>
</reference>
<dbReference type="GO" id="GO:0016607">
    <property type="term" value="C:nuclear speck"/>
    <property type="evidence" value="ECO:0000318"/>
    <property type="project" value="GO_Central"/>
</dbReference>
<accession>A0A072UY70</accession>
<evidence type="ECO:0000313" key="1">
    <source>
        <dbReference type="EMBL" id="KEH34346.1"/>
    </source>
</evidence>
<protein>
    <recommendedName>
        <fullName evidence="4">RNA recognition motif</fullName>
    </recommendedName>
</protein>
<keyword evidence="3" id="KW-1185">Reference proteome</keyword>
<dbReference type="InterPro" id="IPR035979">
    <property type="entry name" value="RBD_domain_sf"/>
</dbReference>
<gene>
    <name evidence="1" type="ordered locus">MTR_3g464880</name>
</gene>
<dbReference type="EnsemblPlants" id="KEH34346">
    <property type="protein sequence ID" value="KEH34346"/>
    <property type="gene ID" value="MTR_3g464880"/>
</dbReference>
<reference evidence="1 3" key="2">
    <citation type="journal article" date="2014" name="BMC Genomics">
        <title>An improved genome release (version Mt4.0) for the model legume Medicago truncatula.</title>
        <authorList>
            <person name="Tang H."/>
            <person name="Krishnakumar V."/>
            <person name="Bidwell S."/>
            <person name="Rosen B."/>
            <person name="Chan A."/>
            <person name="Zhou S."/>
            <person name="Gentzbittel L."/>
            <person name="Childs K.L."/>
            <person name="Yandell M."/>
            <person name="Gundlach H."/>
            <person name="Mayer K.F."/>
            <person name="Schwartz D.C."/>
            <person name="Town C.D."/>
        </authorList>
    </citation>
    <scope>GENOME REANNOTATION</scope>
    <source>
        <strain evidence="1">A17</strain>
        <strain evidence="2 3">cv. Jemalong A17</strain>
    </source>
</reference>
<dbReference type="GO" id="GO:0000381">
    <property type="term" value="P:regulation of alternative mRNA splicing, via spliceosome"/>
    <property type="evidence" value="ECO:0000318"/>
    <property type="project" value="GO_Central"/>
</dbReference>
<evidence type="ECO:0008006" key="4">
    <source>
        <dbReference type="Google" id="ProtNLM"/>
    </source>
</evidence>
<dbReference type="CDD" id="cd00590">
    <property type="entry name" value="RRM_SF"/>
    <property type="match status" value="1"/>
</dbReference>
<dbReference type="Proteomes" id="UP000002051">
    <property type="component" value="Chromosome 3"/>
</dbReference>
<sequence>MVLEKQISRQHERRLSHDTSLGTDSVKAYEQIVNGSISGNKVSFYFTNIPGFLPVFRLRLVFKVCGIFTDIFMAWKRNSCGQVYGFVRFSNVKNVEKLSHKLNNVWFGHLRVWAREAIFDRFASNDDKLVVVTRNGSHLVKEVRELKTVMRQQGEEENNGSVRVLELRKVTEEEKGKGVKAFEVDEDGGVRVIGVEEEQCRRKKSVVRVPLQAAVLHPFLQYRSVLEHKQWAKSGMVAKVVTCDSLLSIQERVKDAGFTNVAVTPMGSDKVILYCLNQ</sequence>
<evidence type="ECO:0000313" key="3">
    <source>
        <dbReference type="Proteomes" id="UP000002051"/>
    </source>
</evidence>
<dbReference type="HOGENOM" id="CLU_1002449_0_0_1"/>
<organism evidence="1 3">
    <name type="scientific">Medicago truncatula</name>
    <name type="common">Barrel medic</name>
    <name type="synonym">Medicago tribuloides</name>
    <dbReference type="NCBI Taxonomy" id="3880"/>
    <lineage>
        <taxon>Eukaryota</taxon>
        <taxon>Viridiplantae</taxon>
        <taxon>Streptophyta</taxon>
        <taxon>Embryophyta</taxon>
        <taxon>Tracheophyta</taxon>
        <taxon>Spermatophyta</taxon>
        <taxon>Magnoliopsida</taxon>
        <taxon>eudicotyledons</taxon>
        <taxon>Gunneridae</taxon>
        <taxon>Pentapetalae</taxon>
        <taxon>rosids</taxon>
        <taxon>fabids</taxon>
        <taxon>Fabales</taxon>
        <taxon>Fabaceae</taxon>
        <taxon>Papilionoideae</taxon>
        <taxon>50 kb inversion clade</taxon>
        <taxon>NPAAA clade</taxon>
        <taxon>Hologalegina</taxon>
        <taxon>IRL clade</taxon>
        <taxon>Trifolieae</taxon>
        <taxon>Medicago</taxon>
    </lineage>
</organism>
<dbReference type="GO" id="GO:0003729">
    <property type="term" value="F:mRNA binding"/>
    <property type="evidence" value="ECO:0000318"/>
    <property type="project" value="GO_Central"/>
</dbReference>